<comment type="caution">
    <text evidence="1">The sequence shown here is derived from an EMBL/GenBank/DDBJ whole genome shotgun (WGS) entry which is preliminary data.</text>
</comment>
<evidence type="ECO:0000313" key="1">
    <source>
        <dbReference type="EMBL" id="OOZ42393.1"/>
    </source>
</evidence>
<dbReference type="InterPro" id="IPR035903">
    <property type="entry name" value="HesB-like_dom_sf"/>
</dbReference>
<protein>
    <submittedName>
        <fullName evidence="1">Adhesin</fullName>
    </submittedName>
</protein>
<reference evidence="1 2" key="1">
    <citation type="submission" date="2016-11" db="EMBL/GenBank/DDBJ databases">
        <title>Mixed transmission modes and dynamic genome evolution in an obligate animal-bacterial symbiosis.</title>
        <authorList>
            <person name="Russell S.L."/>
            <person name="Corbett-Detig R.B."/>
            <person name="Cavanaugh C.M."/>
        </authorList>
    </citation>
    <scope>NUCLEOTIDE SEQUENCE [LARGE SCALE GENOMIC DNA]</scope>
    <source>
        <strain evidence="1">Sp-SM6</strain>
    </source>
</reference>
<sequence>GSFDYLMGFDDSNDEDISFKCEGIDVVMAPEYVPMLDETTLDYVSLEEDNMQFIFLNPKDPTYVPPAE</sequence>
<name>A0A1T2LBB9_9GAMM</name>
<evidence type="ECO:0000313" key="2">
    <source>
        <dbReference type="Proteomes" id="UP000190198"/>
    </source>
</evidence>
<dbReference type="RefSeq" id="WP_078476452.1">
    <property type="nucleotide sequence ID" value="NZ_MPRK01000041.1"/>
</dbReference>
<keyword evidence="2" id="KW-1185">Reference proteome</keyword>
<dbReference type="SUPFAM" id="SSF89360">
    <property type="entry name" value="HesB-like domain"/>
    <property type="match status" value="1"/>
</dbReference>
<dbReference type="AlphaFoldDB" id="A0A1T2LBB9"/>
<feature type="non-terminal residue" evidence="1">
    <location>
        <position position="1"/>
    </location>
</feature>
<proteinExistence type="predicted"/>
<dbReference type="EMBL" id="MPRK01000041">
    <property type="protein sequence ID" value="OOZ42393.1"/>
    <property type="molecule type" value="Genomic_DNA"/>
</dbReference>
<gene>
    <name evidence="1" type="ORF">BOW52_03425</name>
</gene>
<dbReference type="Proteomes" id="UP000190198">
    <property type="component" value="Unassembled WGS sequence"/>
</dbReference>
<dbReference type="Gene3D" id="2.60.300.12">
    <property type="entry name" value="HesB-like domain"/>
    <property type="match status" value="1"/>
</dbReference>
<organism evidence="1 2">
    <name type="scientific">Solemya elarraichensis gill symbiont</name>
    <dbReference type="NCBI Taxonomy" id="1918949"/>
    <lineage>
        <taxon>Bacteria</taxon>
        <taxon>Pseudomonadati</taxon>
        <taxon>Pseudomonadota</taxon>
        <taxon>Gammaproteobacteria</taxon>
        <taxon>sulfur-oxidizing symbionts</taxon>
    </lineage>
</organism>
<accession>A0A1T2LBB9</accession>